<dbReference type="EMBL" id="KB207005">
    <property type="protein sequence ID" value="ELP86245.1"/>
    <property type="molecule type" value="Genomic_DNA"/>
</dbReference>
<proteinExistence type="predicted"/>
<accession>A0A0A1TXV3</accession>
<reference evidence="1 2" key="1">
    <citation type="submission" date="2012-10" db="EMBL/GenBank/DDBJ databases">
        <authorList>
            <person name="Zafar N."/>
            <person name="Inman J."/>
            <person name="Hall N."/>
            <person name="Lorenzi H."/>
            <person name="Caler E."/>
        </authorList>
    </citation>
    <scope>NUCLEOTIDE SEQUENCE [LARGE SCALE GENOMIC DNA]</scope>
    <source>
        <strain evidence="1 2">IP1</strain>
    </source>
</reference>
<dbReference type="VEuPathDB" id="AmoebaDB:EIN_112290"/>
<sequence>MSVKERLATQQMKIIFQGLAGLQALKTVPNKKALKEAATESVYTTDIIVNGIKEDIIVAGSKVNLPPPLEYYPPNGYNKSDYNIYVVLFDSTSNEFDIDYLVKHVHYIIPALEETDDYYFGEFEFFHFLVQNLVALVYYNTDKRNTHYNPKIEEMFHGRCLHFAIGDIDKESISQIIQKTITAKRSGFAGRYFGGKPVILLYDENDTKENTLRWTGRYLGRGTEPCVLTIENSEFEYLLWESLFDVKLEGVDVKVNDLSDVDKLLEKLGLNVKERNDFVVYWMKEMKKFQKMFVRIVDRKQYEKLVPLNVKGFDNVMRVFVGFGECQEGNEYLSVQEVESVKRAQGKYVIEWGATLI</sequence>
<dbReference type="GeneID" id="14885194"/>
<dbReference type="KEGG" id="eiv:EIN_112290"/>
<dbReference type="OrthoDB" id="28149at2759"/>
<dbReference type="AlphaFoldDB" id="A0A0A1TXV3"/>
<evidence type="ECO:0000313" key="2">
    <source>
        <dbReference type="Proteomes" id="UP000014680"/>
    </source>
</evidence>
<evidence type="ECO:0000313" key="1">
    <source>
        <dbReference type="EMBL" id="ELP86245.1"/>
    </source>
</evidence>
<dbReference type="RefSeq" id="XP_004185591.1">
    <property type="nucleotide sequence ID" value="XM_004185543.1"/>
</dbReference>
<organism evidence="1 2">
    <name type="scientific">Entamoeba invadens IP1</name>
    <dbReference type="NCBI Taxonomy" id="370355"/>
    <lineage>
        <taxon>Eukaryota</taxon>
        <taxon>Amoebozoa</taxon>
        <taxon>Evosea</taxon>
        <taxon>Archamoebae</taxon>
        <taxon>Mastigamoebida</taxon>
        <taxon>Entamoebidae</taxon>
        <taxon>Entamoeba</taxon>
    </lineage>
</organism>
<name>A0A0A1TXV3_ENTIV</name>
<protein>
    <submittedName>
        <fullName evidence="1">Uncharacterized protein</fullName>
    </submittedName>
</protein>
<dbReference type="Proteomes" id="UP000014680">
    <property type="component" value="Unassembled WGS sequence"/>
</dbReference>
<gene>
    <name evidence="1" type="ORF">EIN_112290</name>
</gene>
<keyword evidence="2" id="KW-1185">Reference proteome</keyword>